<reference evidence="1 2" key="1">
    <citation type="submission" date="2023-07" db="EMBL/GenBank/DDBJ databases">
        <title>Sorghum-associated microbial communities from plants grown in Nebraska, USA.</title>
        <authorList>
            <person name="Schachtman D."/>
        </authorList>
    </citation>
    <scope>NUCLEOTIDE SEQUENCE [LARGE SCALE GENOMIC DNA]</scope>
    <source>
        <strain evidence="1 2">BE107</strain>
    </source>
</reference>
<dbReference type="EMBL" id="JAVDTT010000003">
    <property type="protein sequence ID" value="MDR6842375.1"/>
    <property type="molecule type" value="Genomic_DNA"/>
</dbReference>
<protein>
    <recommendedName>
        <fullName evidence="3">IrrE N-terminal-like domain-containing protein</fullName>
    </recommendedName>
</protein>
<dbReference type="Proteomes" id="UP001254759">
    <property type="component" value="Unassembled WGS sequence"/>
</dbReference>
<keyword evidence="2" id="KW-1185">Reference proteome</keyword>
<name>A0ABU1RWV0_9GAMM</name>
<organism evidence="1 2">
    <name type="scientific">Pseudoxanthomonas sacheonensis</name>
    <dbReference type="NCBI Taxonomy" id="443615"/>
    <lineage>
        <taxon>Bacteria</taxon>
        <taxon>Pseudomonadati</taxon>
        <taxon>Pseudomonadota</taxon>
        <taxon>Gammaproteobacteria</taxon>
        <taxon>Lysobacterales</taxon>
        <taxon>Lysobacteraceae</taxon>
        <taxon>Pseudoxanthomonas</taxon>
    </lineage>
</organism>
<accession>A0ABU1RWV0</accession>
<evidence type="ECO:0008006" key="3">
    <source>
        <dbReference type="Google" id="ProtNLM"/>
    </source>
</evidence>
<gene>
    <name evidence="1" type="ORF">J2W94_002669</name>
</gene>
<dbReference type="RefSeq" id="WP_310094281.1">
    <property type="nucleotide sequence ID" value="NZ_JAVDTT010000003.1"/>
</dbReference>
<proteinExistence type="predicted"/>
<evidence type="ECO:0000313" key="1">
    <source>
        <dbReference type="EMBL" id="MDR6842375.1"/>
    </source>
</evidence>
<sequence length="176" mass="18897">MSSAIASAAPLPEVLRVDDLPLEDLVALLADHGLRLRRVEDGLPIPGSFWGDPEAGVIGSTVYARGDTPVHSLLHEACHLIVLPPERRESVHTDASDSDIEEDATCYLQIVLADDLPGVGSERLMADMDAWGYSFRLGSTKAWFEKDAEDAQAWLSQHGLLPAQTRVDIAGSAGAT</sequence>
<comment type="caution">
    <text evidence="1">The sequence shown here is derived from an EMBL/GenBank/DDBJ whole genome shotgun (WGS) entry which is preliminary data.</text>
</comment>
<evidence type="ECO:0000313" key="2">
    <source>
        <dbReference type="Proteomes" id="UP001254759"/>
    </source>
</evidence>